<gene>
    <name evidence="2" type="ORF">KFK14_11370</name>
</gene>
<sequence length="85" mass="9179">MTKSSDKAEIDPIEAAKKEQARIVAETEEMCALPCTPTQDELNQAMADLGKTSHVTVDDEEPASKPKTLEPNKTGGYQTRSTAAE</sequence>
<evidence type="ECO:0000313" key="3">
    <source>
        <dbReference type="Proteomes" id="UP000681425"/>
    </source>
</evidence>
<feature type="compositionally biased region" description="Polar residues" evidence="1">
    <location>
        <begin position="75"/>
        <end position="85"/>
    </location>
</feature>
<dbReference type="Proteomes" id="UP000681425">
    <property type="component" value="Chromosome"/>
</dbReference>
<organism evidence="2 3">
    <name type="scientific">Sphingobium phenoxybenzoativorans</name>
    <dbReference type="NCBI Taxonomy" id="1592790"/>
    <lineage>
        <taxon>Bacteria</taxon>
        <taxon>Pseudomonadati</taxon>
        <taxon>Pseudomonadota</taxon>
        <taxon>Alphaproteobacteria</taxon>
        <taxon>Sphingomonadales</taxon>
        <taxon>Sphingomonadaceae</taxon>
        <taxon>Sphingobium</taxon>
    </lineage>
</organism>
<feature type="region of interest" description="Disordered" evidence="1">
    <location>
        <begin position="50"/>
        <end position="85"/>
    </location>
</feature>
<proteinExistence type="predicted"/>
<accession>A0A975Q3I1</accession>
<dbReference type="RefSeq" id="WP_212610879.1">
    <property type="nucleotide sequence ID" value="NZ_CP073910.1"/>
</dbReference>
<reference evidence="2" key="1">
    <citation type="submission" date="2021-04" db="EMBL/GenBank/DDBJ databases">
        <title>Isolation of p-tert-butylphenol degrading bacteria Sphingobium phenoxybenzoativorans Tas13 from active sludge.</title>
        <authorList>
            <person name="Li Y."/>
        </authorList>
    </citation>
    <scope>NUCLEOTIDE SEQUENCE</scope>
    <source>
        <strain evidence="2">Tas13</strain>
    </source>
</reference>
<dbReference type="EMBL" id="CP073910">
    <property type="protein sequence ID" value="QUT07929.1"/>
    <property type="molecule type" value="Genomic_DNA"/>
</dbReference>
<evidence type="ECO:0000256" key="1">
    <source>
        <dbReference type="SAM" id="MobiDB-lite"/>
    </source>
</evidence>
<name>A0A975Q3I1_9SPHN</name>
<dbReference type="KEGG" id="spph:KFK14_11370"/>
<dbReference type="AlphaFoldDB" id="A0A975Q3I1"/>
<evidence type="ECO:0000313" key="2">
    <source>
        <dbReference type="EMBL" id="QUT07929.1"/>
    </source>
</evidence>
<protein>
    <submittedName>
        <fullName evidence="2">Uncharacterized protein</fullName>
    </submittedName>
</protein>
<keyword evidence="3" id="KW-1185">Reference proteome</keyword>